<protein>
    <submittedName>
        <fullName evidence="3">ABC transmembrane type-1 domain-containing protein</fullName>
    </submittedName>
</protein>
<dbReference type="OrthoDB" id="10009287at2759"/>
<reference evidence="3" key="1">
    <citation type="submission" date="2016-06" db="UniProtKB">
        <authorList>
            <consortium name="WormBaseParasite"/>
        </authorList>
    </citation>
    <scope>IDENTIFICATION</scope>
</reference>
<dbReference type="EMBL" id="UYRT01078023">
    <property type="protein sequence ID" value="VDN17587.1"/>
    <property type="molecule type" value="Genomic_DNA"/>
</dbReference>
<gene>
    <name evidence="1" type="ORF">GPUH_LOCUS10545</name>
</gene>
<evidence type="ECO:0000313" key="1">
    <source>
        <dbReference type="EMBL" id="VDN17587.1"/>
    </source>
</evidence>
<name>A0A183DPA4_9BILA</name>
<reference evidence="1 2" key="2">
    <citation type="submission" date="2018-11" db="EMBL/GenBank/DDBJ databases">
        <authorList>
            <consortium name="Pathogen Informatics"/>
        </authorList>
    </citation>
    <scope>NUCLEOTIDE SEQUENCE [LARGE SCALE GENOMIC DNA]</scope>
</reference>
<dbReference type="Proteomes" id="UP000271098">
    <property type="component" value="Unassembled WGS sequence"/>
</dbReference>
<keyword evidence="2" id="KW-1185">Reference proteome</keyword>
<accession>A0A183DPA4</accession>
<organism evidence="3">
    <name type="scientific">Gongylonema pulchrum</name>
    <dbReference type="NCBI Taxonomy" id="637853"/>
    <lineage>
        <taxon>Eukaryota</taxon>
        <taxon>Metazoa</taxon>
        <taxon>Ecdysozoa</taxon>
        <taxon>Nematoda</taxon>
        <taxon>Chromadorea</taxon>
        <taxon>Rhabditida</taxon>
        <taxon>Spirurina</taxon>
        <taxon>Spiruromorpha</taxon>
        <taxon>Spiruroidea</taxon>
        <taxon>Gongylonematidae</taxon>
        <taxon>Gongylonema</taxon>
    </lineage>
</organism>
<evidence type="ECO:0000313" key="3">
    <source>
        <dbReference type="WBParaSite" id="GPUH_0001055801-mRNA-1"/>
    </source>
</evidence>
<dbReference type="WBParaSite" id="GPUH_0001055801-mRNA-1">
    <property type="protein sequence ID" value="GPUH_0001055801-mRNA-1"/>
    <property type="gene ID" value="GPUH_0001055801"/>
</dbReference>
<sequence>MVFGLLSHATSVLIGALYPAFKTFKVIRDGHYNEMFVAPLLTSYEHDIDDMLDNMRYSVQRRFSALGNGALDR</sequence>
<proteinExistence type="predicted"/>
<evidence type="ECO:0000313" key="2">
    <source>
        <dbReference type="Proteomes" id="UP000271098"/>
    </source>
</evidence>
<dbReference type="AlphaFoldDB" id="A0A183DPA4"/>